<dbReference type="AlphaFoldDB" id="A0A7S1XQ05"/>
<dbReference type="EMBL" id="HBGJ01014738">
    <property type="protein sequence ID" value="CAD9251095.1"/>
    <property type="molecule type" value="Transcribed_RNA"/>
</dbReference>
<dbReference type="PANTHER" id="PTHR13018">
    <property type="entry name" value="PROBABLE MEMBRANE PROTEIN DUF221-RELATED"/>
    <property type="match status" value="1"/>
</dbReference>
<evidence type="ECO:0000259" key="3">
    <source>
        <dbReference type="Pfam" id="PF14703"/>
    </source>
</evidence>
<keyword evidence="2" id="KW-1133">Transmembrane helix</keyword>
<feature type="transmembrane region" description="Helical" evidence="2">
    <location>
        <begin position="423"/>
        <end position="443"/>
    </location>
</feature>
<protein>
    <recommendedName>
        <fullName evidence="3">CSC1/OSCA1-like cytosolic domain-containing protein</fullName>
    </recommendedName>
</protein>
<keyword evidence="2" id="KW-0472">Membrane</keyword>
<feature type="transmembrane region" description="Helical" evidence="2">
    <location>
        <begin position="622"/>
        <end position="641"/>
    </location>
</feature>
<feature type="domain" description="CSC1/OSCA1-like cytosolic" evidence="3">
    <location>
        <begin position="202"/>
        <end position="387"/>
    </location>
</feature>
<feature type="transmembrane region" description="Helical" evidence="2">
    <location>
        <begin position="578"/>
        <end position="596"/>
    </location>
</feature>
<keyword evidence="1" id="KW-0175">Coiled coil</keyword>
<feature type="transmembrane region" description="Helical" evidence="2">
    <location>
        <begin position="162"/>
        <end position="183"/>
    </location>
</feature>
<feature type="transmembrane region" description="Helical" evidence="2">
    <location>
        <begin position="94"/>
        <end position="116"/>
    </location>
</feature>
<name>A0A7S1XQ05_9STRA</name>
<dbReference type="GO" id="GO:0005227">
    <property type="term" value="F:calcium-activated cation channel activity"/>
    <property type="evidence" value="ECO:0007669"/>
    <property type="project" value="InterPro"/>
</dbReference>
<dbReference type="InterPro" id="IPR027815">
    <property type="entry name" value="CSC1/OSCA1-like_cyt"/>
</dbReference>
<evidence type="ECO:0000256" key="2">
    <source>
        <dbReference type="SAM" id="Phobius"/>
    </source>
</evidence>
<feature type="transmembrane region" description="Helical" evidence="2">
    <location>
        <begin position="396"/>
        <end position="417"/>
    </location>
</feature>
<feature type="transmembrane region" description="Helical" evidence="2">
    <location>
        <begin position="694"/>
        <end position="714"/>
    </location>
</feature>
<evidence type="ECO:0000256" key="1">
    <source>
        <dbReference type="SAM" id="Coils"/>
    </source>
</evidence>
<sequence>MALAAKNETLEFRGKHTLDRWNVNQDIKAPDIEEARKFWDLHTVPRYKKVVEDGVETLEKCEPGVEGTFYDIIWTPINELRDFGIGLTMYFRTLLYIAASSIIVGLINIAAMNYFLSDEYGGQQDDMVWAIRGSAACAPEIICLDATCGETAEAQVCPFAPVIAWTDFAAFFVLVIGLVLLTIKQSRLATELDEAEQTAQDYSIRVEDPSPDAVDPDLWKDFFGDFGQVRFITVTRRNGQLLELLAERRFIRKQLEFKQKEIEKLEASHTTFRTKQGWRGMLQKVGIGCDFPYWALRMQEINEKIGAELKKPEIREAAKVYVTFNTERGQRNCLKSMTDGAINTFFDANLTGWFTGHHVAKLWVDKDGENKLAVVEAPEPSDVIWKNQSVPFQFRYLEIFIGFFLCGVVVAAAGAVIEAFVAAGMPGMVATFISLSNSVLPTLMKMFTEVESHLTFSAKQTSMLVKLVVARWFTTSIIYSIITATEDTADEATIEQIYNILFADAVTTPALRLLDVGGRIQRYLVAPGASLPCLAGAFPGANTQGEMNKSFEGTEWSLAERYTDLTKTVFVSLFNMSVYPAGVFITAFAMIVNFWVDKYCLLRIWAPQPELGAGITTTNRSYIALVLLFHFMVALHVYAAWPFDGYIDTGEPTTVTGVSARENVYEKVGDMTARGPSVFLINTRRWMSGDQKGVVKVFSAFSVVVFVVFILTYFGQGLYDAYRMLTTGIYEEPGEDQGITHVSHTGEDAIDVYVPKIHQPGIKYPLLAAKITFPLDHLPFKIHPDEVGHYNLYEELIDPKFTHGAKENENVFSIVRQYPVRDYRGTSL</sequence>
<accession>A0A7S1XQ05</accession>
<keyword evidence="2" id="KW-0812">Transmembrane</keyword>
<reference evidence="4" key="1">
    <citation type="submission" date="2021-01" db="EMBL/GenBank/DDBJ databases">
        <authorList>
            <person name="Corre E."/>
            <person name="Pelletier E."/>
            <person name="Niang G."/>
            <person name="Scheremetjew M."/>
            <person name="Finn R."/>
            <person name="Kale V."/>
            <person name="Holt S."/>
            <person name="Cochrane G."/>
            <person name="Meng A."/>
            <person name="Brown T."/>
            <person name="Cohen L."/>
        </authorList>
    </citation>
    <scope>NUCLEOTIDE SEQUENCE</scope>
    <source>
        <strain evidence="4">CCMP2877</strain>
    </source>
</reference>
<feature type="coiled-coil region" evidence="1">
    <location>
        <begin position="241"/>
        <end position="268"/>
    </location>
</feature>
<evidence type="ECO:0000313" key="4">
    <source>
        <dbReference type="EMBL" id="CAD9251095.1"/>
    </source>
</evidence>
<organism evidence="4">
    <name type="scientific">Phaeomonas parva</name>
    <dbReference type="NCBI Taxonomy" id="124430"/>
    <lineage>
        <taxon>Eukaryota</taxon>
        <taxon>Sar</taxon>
        <taxon>Stramenopiles</taxon>
        <taxon>Ochrophyta</taxon>
        <taxon>Pinguiophyceae</taxon>
        <taxon>Pinguiochrysidales</taxon>
        <taxon>Pinguiochrysidaceae</taxon>
        <taxon>Phaeomonas</taxon>
    </lineage>
</organism>
<gene>
    <name evidence="4" type="ORF">PPAR1163_LOCUS9456</name>
</gene>
<dbReference type="InterPro" id="IPR045122">
    <property type="entry name" value="Csc1-like"/>
</dbReference>
<proteinExistence type="predicted"/>
<dbReference type="Pfam" id="PF14703">
    <property type="entry name" value="PHM7_cyt"/>
    <property type="match status" value="1"/>
</dbReference>
<dbReference type="PANTHER" id="PTHR13018:SF135">
    <property type="entry name" value="CSC1_OSCA1-LIKE 7TM REGION DOMAIN-CONTAINING PROTEIN"/>
    <property type="match status" value="1"/>
</dbReference>
<dbReference type="GO" id="GO:0005886">
    <property type="term" value="C:plasma membrane"/>
    <property type="evidence" value="ECO:0007669"/>
    <property type="project" value="TreeGrafter"/>
</dbReference>